<protein>
    <submittedName>
        <fullName evidence="1">PAP associated domain containing 7</fullName>
    </submittedName>
</protein>
<accession>A0A1A8CDZ3</accession>
<organism evidence="1">
    <name type="scientific">Nothobranchius kadleci</name>
    <name type="common">African annual killifish</name>
    <dbReference type="NCBI Taxonomy" id="1051664"/>
    <lineage>
        <taxon>Eukaryota</taxon>
        <taxon>Metazoa</taxon>
        <taxon>Chordata</taxon>
        <taxon>Craniata</taxon>
        <taxon>Vertebrata</taxon>
        <taxon>Euteleostomi</taxon>
        <taxon>Actinopterygii</taxon>
        <taxon>Neopterygii</taxon>
        <taxon>Teleostei</taxon>
        <taxon>Neoteleostei</taxon>
        <taxon>Acanthomorphata</taxon>
        <taxon>Ovalentaria</taxon>
        <taxon>Atherinomorphae</taxon>
        <taxon>Cyprinodontiformes</taxon>
        <taxon>Nothobranchiidae</taxon>
        <taxon>Nothobranchius</taxon>
    </lineage>
</organism>
<dbReference type="AlphaFoldDB" id="A0A1A8CDZ3"/>
<dbReference type="EMBL" id="HADZ01013029">
    <property type="protein sequence ID" value="SBP76970.1"/>
    <property type="molecule type" value="Transcribed_RNA"/>
</dbReference>
<reference evidence="1" key="2">
    <citation type="submission" date="2016-06" db="EMBL/GenBank/DDBJ databases">
        <title>The genome of a short-lived fish provides insights into sex chromosome evolution and the genetic control of aging.</title>
        <authorList>
            <person name="Reichwald K."/>
            <person name="Felder M."/>
            <person name="Petzold A."/>
            <person name="Koch P."/>
            <person name="Groth M."/>
            <person name="Platzer M."/>
        </authorList>
    </citation>
    <scope>NUCLEOTIDE SEQUENCE</scope>
    <source>
        <tissue evidence="1">Brain</tissue>
    </source>
</reference>
<evidence type="ECO:0000313" key="1">
    <source>
        <dbReference type="EMBL" id="SBP76970.1"/>
    </source>
</evidence>
<name>A0A1A8CDZ3_NOTKA</name>
<sequence length="33" mass="4112">RRRRRRRVGVFPVPRTLEKGNYILIPFRNLVYI</sequence>
<feature type="non-terminal residue" evidence="1">
    <location>
        <position position="1"/>
    </location>
</feature>
<proteinExistence type="predicted"/>
<reference evidence="1" key="1">
    <citation type="submission" date="2016-05" db="EMBL/GenBank/DDBJ databases">
        <authorList>
            <person name="Lavstsen T."/>
            <person name="Jespersen J.S."/>
        </authorList>
    </citation>
    <scope>NUCLEOTIDE SEQUENCE</scope>
    <source>
        <tissue evidence="1">Brain</tissue>
    </source>
</reference>
<gene>
    <name evidence="1" type="primary">PAPD7</name>
</gene>